<dbReference type="AlphaFoldDB" id="A0A0F9RJH5"/>
<gene>
    <name evidence="2" type="ORF">LCGC14_0569870</name>
</gene>
<sequence>MGKILDAFLTPVLIVIGTIIAIVVLKAQPPIWIKVLAWFMIYVIFVNPVLYQIAKSKGCYDESIL</sequence>
<feature type="transmembrane region" description="Helical" evidence="1">
    <location>
        <begin position="31"/>
        <end position="51"/>
    </location>
</feature>
<comment type="caution">
    <text evidence="2">The sequence shown here is derived from an EMBL/GenBank/DDBJ whole genome shotgun (WGS) entry which is preliminary data.</text>
</comment>
<accession>A0A0F9RJH5</accession>
<protein>
    <submittedName>
        <fullName evidence="2">Uncharacterized protein</fullName>
    </submittedName>
</protein>
<keyword evidence="1" id="KW-0472">Membrane</keyword>
<keyword evidence="1" id="KW-1133">Transmembrane helix</keyword>
<keyword evidence="1" id="KW-0812">Transmembrane</keyword>
<evidence type="ECO:0000313" key="2">
    <source>
        <dbReference type="EMBL" id="KKN56670.1"/>
    </source>
</evidence>
<proteinExistence type="predicted"/>
<organism evidence="2">
    <name type="scientific">marine sediment metagenome</name>
    <dbReference type="NCBI Taxonomy" id="412755"/>
    <lineage>
        <taxon>unclassified sequences</taxon>
        <taxon>metagenomes</taxon>
        <taxon>ecological metagenomes</taxon>
    </lineage>
</organism>
<evidence type="ECO:0000256" key="1">
    <source>
        <dbReference type="SAM" id="Phobius"/>
    </source>
</evidence>
<dbReference type="EMBL" id="LAZR01000835">
    <property type="protein sequence ID" value="KKN56670.1"/>
    <property type="molecule type" value="Genomic_DNA"/>
</dbReference>
<name>A0A0F9RJH5_9ZZZZ</name>
<reference evidence="2" key="1">
    <citation type="journal article" date="2015" name="Nature">
        <title>Complex archaea that bridge the gap between prokaryotes and eukaryotes.</title>
        <authorList>
            <person name="Spang A."/>
            <person name="Saw J.H."/>
            <person name="Jorgensen S.L."/>
            <person name="Zaremba-Niedzwiedzka K."/>
            <person name="Martijn J."/>
            <person name="Lind A.E."/>
            <person name="van Eijk R."/>
            <person name="Schleper C."/>
            <person name="Guy L."/>
            <person name="Ettema T.J."/>
        </authorList>
    </citation>
    <scope>NUCLEOTIDE SEQUENCE</scope>
</reference>
<feature type="transmembrane region" description="Helical" evidence="1">
    <location>
        <begin position="7"/>
        <end position="25"/>
    </location>
</feature>